<dbReference type="PROSITE" id="PS01095">
    <property type="entry name" value="GH18_1"/>
    <property type="match status" value="1"/>
</dbReference>
<evidence type="ECO:0000256" key="4">
    <source>
        <dbReference type="RuleBase" id="RU004453"/>
    </source>
</evidence>
<keyword evidence="1 3" id="KW-0378">Hydrolase</keyword>
<dbReference type="GO" id="GO:0008061">
    <property type="term" value="F:chitin binding"/>
    <property type="evidence" value="ECO:0007669"/>
    <property type="project" value="TreeGrafter"/>
</dbReference>
<dbReference type="EMBL" id="CAJOAY010020650">
    <property type="protein sequence ID" value="CAF4341550.1"/>
    <property type="molecule type" value="Genomic_DNA"/>
</dbReference>
<comment type="caution">
    <text evidence="6">The sequence shown here is derived from an EMBL/GenBank/DDBJ whole genome shotgun (WGS) entry which is preliminary data.</text>
</comment>
<dbReference type="InterPro" id="IPR001579">
    <property type="entry name" value="Glyco_hydro_18_chit_AS"/>
</dbReference>
<evidence type="ECO:0000256" key="2">
    <source>
        <dbReference type="ARBA" id="ARBA00023295"/>
    </source>
</evidence>
<accession>A0A820KGR7</accession>
<evidence type="ECO:0000256" key="3">
    <source>
        <dbReference type="RuleBase" id="RU000489"/>
    </source>
</evidence>
<evidence type="ECO:0000256" key="1">
    <source>
        <dbReference type="ARBA" id="ARBA00022801"/>
    </source>
</evidence>
<dbReference type="GO" id="GO:0005975">
    <property type="term" value="P:carbohydrate metabolic process"/>
    <property type="evidence" value="ECO:0007669"/>
    <property type="project" value="InterPro"/>
</dbReference>
<organism evidence="6 7">
    <name type="scientific">Adineta steineri</name>
    <dbReference type="NCBI Taxonomy" id="433720"/>
    <lineage>
        <taxon>Eukaryota</taxon>
        <taxon>Metazoa</taxon>
        <taxon>Spiralia</taxon>
        <taxon>Gnathifera</taxon>
        <taxon>Rotifera</taxon>
        <taxon>Eurotatoria</taxon>
        <taxon>Bdelloidea</taxon>
        <taxon>Adinetida</taxon>
        <taxon>Adinetidae</taxon>
        <taxon>Adineta</taxon>
    </lineage>
</organism>
<keyword evidence="2 3" id="KW-0326">Glycosidase</keyword>
<dbReference type="PANTHER" id="PTHR11177:SF317">
    <property type="entry name" value="CHITINASE 12-RELATED"/>
    <property type="match status" value="1"/>
</dbReference>
<sequence>CYFANWAAKRHDNISRLTPEDIDPFFILTIAPYEEDDLKGWTASSKGMYERILQLKEVNPDLRVLLSIGGWTHASRGFNDVSKNANNIKTFAKNSMKFLRDNKFDGLDLDWEYPGAKDQGAEPHSKTGYTKLVKKLSRVFQQEAKETGKEKLLLTCAT</sequence>
<dbReference type="PANTHER" id="PTHR11177">
    <property type="entry name" value="CHITINASE"/>
    <property type="match status" value="1"/>
</dbReference>
<gene>
    <name evidence="6" type="ORF">OKA104_LOCUS48313</name>
</gene>
<feature type="domain" description="GH18" evidence="5">
    <location>
        <begin position="1"/>
        <end position="158"/>
    </location>
</feature>
<feature type="non-terminal residue" evidence="6">
    <location>
        <position position="158"/>
    </location>
</feature>
<dbReference type="Pfam" id="PF00704">
    <property type="entry name" value="Glyco_hydro_18"/>
    <property type="match status" value="1"/>
</dbReference>
<name>A0A820KGR7_9BILA</name>
<dbReference type="GO" id="GO:0006032">
    <property type="term" value="P:chitin catabolic process"/>
    <property type="evidence" value="ECO:0007669"/>
    <property type="project" value="UniProtKB-ARBA"/>
</dbReference>
<feature type="non-terminal residue" evidence="6">
    <location>
        <position position="1"/>
    </location>
</feature>
<dbReference type="Proteomes" id="UP000663881">
    <property type="component" value="Unassembled WGS sequence"/>
</dbReference>
<dbReference type="InterPro" id="IPR017853">
    <property type="entry name" value="GH"/>
</dbReference>
<dbReference type="InterPro" id="IPR001223">
    <property type="entry name" value="Glyco_hydro18_cat"/>
</dbReference>
<dbReference type="InterPro" id="IPR050314">
    <property type="entry name" value="Glycosyl_Hydrlase_18"/>
</dbReference>
<evidence type="ECO:0000313" key="7">
    <source>
        <dbReference type="Proteomes" id="UP000663881"/>
    </source>
</evidence>
<evidence type="ECO:0000313" key="6">
    <source>
        <dbReference type="EMBL" id="CAF4341550.1"/>
    </source>
</evidence>
<dbReference type="GO" id="GO:0004568">
    <property type="term" value="F:chitinase activity"/>
    <property type="evidence" value="ECO:0007669"/>
    <property type="project" value="UniProtKB-ARBA"/>
</dbReference>
<protein>
    <recommendedName>
        <fullName evidence="5">GH18 domain-containing protein</fullName>
    </recommendedName>
</protein>
<evidence type="ECO:0000259" key="5">
    <source>
        <dbReference type="PROSITE" id="PS51910"/>
    </source>
</evidence>
<dbReference type="Gene3D" id="3.20.20.80">
    <property type="entry name" value="Glycosidases"/>
    <property type="match status" value="1"/>
</dbReference>
<dbReference type="GO" id="GO:0005576">
    <property type="term" value="C:extracellular region"/>
    <property type="evidence" value="ECO:0007669"/>
    <property type="project" value="TreeGrafter"/>
</dbReference>
<proteinExistence type="inferred from homology"/>
<dbReference type="AlphaFoldDB" id="A0A820KGR7"/>
<reference evidence="6" key="1">
    <citation type="submission" date="2021-02" db="EMBL/GenBank/DDBJ databases">
        <authorList>
            <person name="Nowell W R."/>
        </authorList>
    </citation>
    <scope>NUCLEOTIDE SEQUENCE</scope>
</reference>
<dbReference type="PROSITE" id="PS51910">
    <property type="entry name" value="GH18_2"/>
    <property type="match status" value="1"/>
</dbReference>
<comment type="similarity">
    <text evidence="4">Belongs to the glycosyl hydrolase 18 family.</text>
</comment>
<dbReference type="SUPFAM" id="SSF51445">
    <property type="entry name" value="(Trans)glycosidases"/>
    <property type="match status" value="1"/>
</dbReference>